<dbReference type="EMBL" id="JBJQND010000015">
    <property type="protein sequence ID" value="KAL3852174.1"/>
    <property type="molecule type" value="Genomic_DNA"/>
</dbReference>
<reference evidence="2 3" key="1">
    <citation type="submission" date="2024-11" db="EMBL/GenBank/DDBJ databases">
        <title>Chromosome-level genome assembly of the freshwater bivalve Anodonta woodiana.</title>
        <authorList>
            <person name="Chen X."/>
        </authorList>
    </citation>
    <scope>NUCLEOTIDE SEQUENCE [LARGE SCALE GENOMIC DNA]</scope>
    <source>
        <strain evidence="2">MN2024</strain>
        <tissue evidence="2">Gills</tissue>
    </source>
</reference>
<evidence type="ECO:0000313" key="2">
    <source>
        <dbReference type="EMBL" id="KAL3852174.1"/>
    </source>
</evidence>
<feature type="non-terminal residue" evidence="2">
    <location>
        <position position="108"/>
    </location>
</feature>
<evidence type="ECO:0000313" key="3">
    <source>
        <dbReference type="Proteomes" id="UP001634394"/>
    </source>
</evidence>
<accession>A0ABD3URQ2</accession>
<gene>
    <name evidence="2" type="ORF">ACJMK2_015849</name>
</gene>
<keyword evidence="3" id="KW-1185">Reference proteome</keyword>
<comment type="caution">
    <text evidence="2">The sequence shown here is derived from an EMBL/GenBank/DDBJ whole genome shotgun (WGS) entry which is preliminary data.</text>
</comment>
<evidence type="ECO:0000256" key="1">
    <source>
        <dbReference type="SAM" id="Coils"/>
    </source>
</evidence>
<dbReference type="Proteomes" id="UP001634394">
    <property type="component" value="Unassembled WGS sequence"/>
</dbReference>
<proteinExistence type="predicted"/>
<keyword evidence="1" id="KW-0175">Coiled coil</keyword>
<feature type="coiled-coil region" evidence="1">
    <location>
        <begin position="35"/>
        <end position="87"/>
    </location>
</feature>
<sequence>LARHETEECKFQPSGICQKGCGLVLNSLKSDHDCVLALKSIVTEQESNINNLKQEIMRLSHQFSEREASLVNQLKMLQKELKAQSTESKRSTTDKRISFLADTKCHQQ</sequence>
<protein>
    <submittedName>
        <fullName evidence="2">Uncharacterized protein</fullName>
    </submittedName>
</protein>
<feature type="non-terminal residue" evidence="2">
    <location>
        <position position="1"/>
    </location>
</feature>
<organism evidence="2 3">
    <name type="scientific">Sinanodonta woodiana</name>
    <name type="common">Chinese pond mussel</name>
    <name type="synonym">Anodonta woodiana</name>
    <dbReference type="NCBI Taxonomy" id="1069815"/>
    <lineage>
        <taxon>Eukaryota</taxon>
        <taxon>Metazoa</taxon>
        <taxon>Spiralia</taxon>
        <taxon>Lophotrochozoa</taxon>
        <taxon>Mollusca</taxon>
        <taxon>Bivalvia</taxon>
        <taxon>Autobranchia</taxon>
        <taxon>Heteroconchia</taxon>
        <taxon>Palaeoheterodonta</taxon>
        <taxon>Unionida</taxon>
        <taxon>Unionoidea</taxon>
        <taxon>Unionidae</taxon>
        <taxon>Unioninae</taxon>
        <taxon>Sinanodonta</taxon>
    </lineage>
</organism>
<name>A0ABD3URQ2_SINWO</name>
<dbReference type="AlphaFoldDB" id="A0ABD3URQ2"/>